<dbReference type="Gene3D" id="3.40.640.10">
    <property type="entry name" value="Type I PLP-dependent aspartate aminotransferase-like (Major domain)"/>
    <property type="match status" value="1"/>
</dbReference>
<dbReference type="GO" id="GO:0000271">
    <property type="term" value="P:polysaccharide biosynthetic process"/>
    <property type="evidence" value="ECO:0007669"/>
    <property type="project" value="TreeGrafter"/>
</dbReference>
<dbReference type="EMBL" id="WEID01000053">
    <property type="protein sequence ID" value="KAB8135350.1"/>
    <property type="molecule type" value="Genomic_DNA"/>
</dbReference>
<name>A0A7C8KS77_9BACI</name>
<feature type="non-terminal residue" evidence="1">
    <location>
        <position position="1"/>
    </location>
</feature>
<dbReference type="PANTHER" id="PTHR30244:SF34">
    <property type="entry name" value="DTDP-4-AMINO-4,6-DIDEOXYGALACTOSE TRANSAMINASE"/>
    <property type="match status" value="1"/>
</dbReference>
<dbReference type="InterPro" id="IPR015422">
    <property type="entry name" value="PyrdxlP-dep_Trfase_small"/>
</dbReference>
<evidence type="ECO:0000313" key="1">
    <source>
        <dbReference type="EMBL" id="KAB8135350.1"/>
    </source>
</evidence>
<dbReference type="Pfam" id="PF01041">
    <property type="entry name" value="DegT_DnrJ_EryC1"/>
    <property type="match status" value="1"/>
</dbReference>
<sequence length="291" mass="32901">NAVLYQGARPVFADIDPATYNISAESIEEKITDKTKAIIAVDFTGQPADYDAIHALARKHQLTVIADAAHGLGATYKGKNVGTLADMTMFSFHPVKHITTGEGGMITTDDPVYYQKLLDFRSHGITRDSARIAHSDQPWYYEMQSLGFNYRMTDIQAALGISQLEKLDHFLKKRRTFAKKYTDAFQSTLITPPYQHPYTGSSWHLYVIKLDPSLDRKEIFIKLQKENIGVNVHYIPVYFHPYYRQLGYVRGLCPEAERLYDSLITLPLFPKMTEADADDVINAVTDAIGEV</sequence>
<organism evidence="1 2">
    <name type="scientific">Gracilibacillus oryzae</name>
    <dbReference type="NCBI Taxonomy" id="1672701"/>
    <lineage>
        <taxon>Bacteria</taxon>
        <taxon>Bacillati</taxon>
        <taxon>Bacillota</taxon>
        <taxon>Bacilli</taxon>
        <taxon>Bacillales</taxon>
        <taxon>Bacillaceae</taxon>
        <taxon>Gracilibacillus</taxon>
    </lineage>
</organism>
<dbReference type="GO" id="GO:0008483">
    <property type="term" value="F:transaminase activity"/>
    <property type="evidence" value="ECO:0007669"/>
    <property type="project" value="TreeGrafter"/>
</dbReference>
<gene>
    <name evidence="1" type="ORF">F9U64_11090</name>
</gene>
<dbReference type="Gene3D" id="3.90.1150.10">
    <property type="entry name" value="Aspartate Aminotransferase, domain 1"/>
    <property type="match status" value="1"/>
</dbReference>
<dbReference type="InterPro" id="IPR000653">
    <property type="entry name" value="DegT/StrS_aminotransferase"/>
</dbReference>
<evidence type="ECO:0000313" key="2">
    <source>
        <dbReference type="Proteomes" id="UP000480246"/>
    </source>
</evidence>
<dbReference type="CDD" id="cd00616">
    <property type="entry name" value="AHBA_syn"/>
    <property type="match status" value="1"/>
</dbReference>
<dbReference type="Proteomes" id="UP000480246">
    <property type="component" value="Unassembled WGS sequence"/>
</dbReference>
<dbReference type="InterPro" id="IPR015424">
    <property type="entry name" value="PyrdxlP-dep_Trfase"/>
</dbReference>
<proteinExistence type="predicted"/>
<reference evidence="1 2" key="1">
    <citation type="submission" date="2019-10" db="EMBL/GenBank/DDBJ databases">
        <title>Gracilibacillus sp. nov. isolated from rice seeds.</title>
        <authorList>
            <person name="He S."/>
        </authorList>
    </citation>
    <scope>NUCLEOTIDE SEQUENCE [LARGE SCALE GENOMIC DNA]</scope>
    <source>
        <strain evidence="1 2">TD8</strain>
    </source>
</reference>
<dbReference type="InterPro" id="IPR015421">
    <property type="entry name" value="PyrdxlP-dep_Trfase_major"/>
</dbReference>
<accession>A0A7C8KS77</accession>
<dbReference type="RefSeq" id="WP_228275673.1">
    <property type="nucleotide sequence ID" value="NZ_ML762430.1"/>
</dbReference>
<dbReference type="SUPFAM" id="SSF53383">
    <property type="entry name" value="PLP-dependent transferases"/>
    <property type="match status" value="1"/>
</dbReference>
<dbReference type="PANTHER" id="PTHR30244">
    <property type="entry name" value="TRANSAMINASE"/>
    <property type="match status" value="1"/>
</dbReference>
<protein>
    <submittedName>
        <fullName evidence="1">UDP-4-amino-4, 6-dideoxy-N-acetyl-beta-L-altrosamine transaminase</fullName>
    </submittedName>
</protein>
<keyword evidence="2" id="KW-1185">Reference proteome</keyword>
<dbReference type="AlphaFoldDB" id="A0A7C8KS77"/>
<comment type="caution">
    <text evidence="1">The sequence shown here is derived from an EMBL/GenBank/DDBJ whole genome shotgun (WGS) entry which is preliminary data.</text>
</comment>
<dbReference type="GO" id="GO:0030170">
    <property type="term" value="F:pyridoxal phosphate binding"/>
    <property type="evidence" value="ECO:0007669"/>
    <property type="project" value="TreeGrafter"/>
</dbReference>